<feature type="domain" description="Endonuclease GajA/Old nuclease/RecF-like AAA" evidence="1">
    <location>
        <begin position="1"/>
        <end position="44"/>
    </location>
</feature>
<dbReference type="AlphaFoldDB" id="A0A9D2PTV9"/>
<dbReference type="GO" id="GO:0005524">
    <property type="term" value="F:ATP binding"/>
    <property type="evidence" value="ECO:0007669"/>
    <property type="project" value="UniProtKB-KW"/>
</dbReference>
<dbReference type="InterPro" id="IPR027417">
    <property type="entry name" value="P-loop_NTPase"/>
</dbReference>
<evidence type="ECO:0000313" key="2">
    <source>
        <dbReference type="EMBL" id="HJC66601.1"/>
    </source>
</evidence>
<organism evidence="2 3">
    <name type="scientific">Candidatus Enterocloster excrementigallinarum</name>
    <dbReference type="NCBI Taxonomy" id="2838558"/>
    <lineage>
        <taxon>Bacteria</taxon>
        <taxon>Bacillati</taxon>
        <taxon>Bacillota</taxon>
        <taxon>Clostridia</taxon>
        <taxon>Lachnospirales</taxon>
        <taxon>Lachnospiraceae</taxon>
        <taxon>Enterocloster</taxon>
    </lineage>
</organism>
<dbReference type="PANTHER" id="PTHR43581">
    <property type="entry name" value="ATP/GTP PHOSPHATASE"/>
    <property type="match status" value="1"/>
</dbReference>
<gene>
    <name evidence="2" type="ORF">H9931_07780</name>
</gene>
<name>A0A9D2PTV9_9FIRM</name>
<accession>A0A9D2PTV9</accession>
<dbReference type="EMBL" id="DWWB01000042">
    <property type="protein sequence ID" value="HJC66601.1"/>
    <property type="molecule type" value="Genomic_DNA"/>
</dbReference>
<reference evidence="2" key="1">
    <citation type="journal article" date="2021" name="PeerJ">
        <title>Extensive microbial diversity within the chicken gut microbiome revealed by metagenomics and culture.</title>
        <authorList>
            <person name="Gilroy R."/>
            <person name="Ravi A."/>
            <person name="Getino M."/>
            <person name="Pursley I."/>
            <person name="Horton D.L."/>
            <person name="Alikhan N.F."/>
            <person name="Baker D."/>
            <person name="Gharbi K."/>
            <person name="Hall N."/>
            <person name="Watson M."/>
            <person name="Adriaenssens E.M."/>
            <person name="Foster-Nyarko E."/>
            <person name="Jarju S."/>
            <person name="Secka A."/>
            <person name="Antonio M."/>
            <person name="Oren A."/>
            <person name="Chaudhuri R.R."/>
            <person name="La Ragione R."/>
            <person name="Hildebrand F."/>
            <person name="Pallen M.J."/>
        </authorList>
    </citation>
    <scope>NUCLEOTIDE SEQUENCE</scope>
    <source>
        <strain evidence="2">CHK198-12963</strain>
    </source>
</reference>
<proteinExistence type="predicted"/>
<sequence>MEIAYLRIQNFKSIRDMEIPEIDQALILVGKNNTGKTSVLDAIGAVCGGYRISPQDFNERGQAVRIQVGLSIRPEDLELFHRLGRVSRYRRYEAWYAAFCQKLPDFRNGVLTFTYHANRDGKIRYEDSCRKHNPWIPQVLPRIYRINAERELAQLQNDLLMFQEDEQLQKLRSGRCIFEQAKECRHCFQCMGLIERKKTEELSAVETARLLEYKIYQLNLNDFSRKVNENFRKNGGYEELRFVLNFQQELFSVEASAFSPHRSTWNPVESMGKGMKSIYMLSLLETYIGEPDRIPSLIMVEDPEIYLHPQLQKTCSEILYRLSKKNQVIFKTHAPAMLFNFTARQIRQVVLDTDHYSTVLPHTDISRVLSDLGYGANDLMNVGFVFIVEGKQDKSRLPLLLERYYSEVYDEKGELLRISIITTNSCTNIKTYANLKYMNQVYLRDQFLMIRDGDGKDREELAGQLCGYYEERSREDLDPLPRVTRKNVLVLKYYSFENYFLNPQVMTRLGIVESPEVFYKTLYEKWREYLYRIRSGQKLLQVMGRDFTGPDDMKDHMEEIRIHLRGHNLYDIFYGPYKEREKELLREYIRLAPREDFEDILSAVDRFSYFDSRRMEEEAAEK</sequence>
<evidence type="ECO:0000259" key="1">
    <source>
        <dbReference type="Pfam" id="PF13175"/>
    </source>
</evidence>
<keyword evidence="2" id="KW-0547">Nucleotide-binding</keyword>
<dbReference type="SUPFAM" id="SSF52540">
    <property type="entry name" value="P-loop containing nucleoside triphosphate hydrolases"/>
    <property type="match status" value="1"/>
</dbReference>
<dbReference type="Gene3D" id="3.40.50.300">
    <property type="entry name" value="P-loop containing nucleotide triphosphate hydrolases"/>
    <property type="match status" value="1"/>
</dbReference>
<dbReference type="InterPro" id="IPR051396">
    <property type="entry name" value="Bact_Antivir_Def_Nuclease"/>
</dbReference>
<dbReference type="InterPro" id="IPR041685">
    <property type="entry name" value="AAA_GajA/Old/RecF-like"/>
</dbReference>
<evidence type="ECO:0000313" key="3">
    <source>
        <dbReference type="Proteomes" id="UP000823863"/>
    </source>
</evidence>
<reference evidence="2" key="2">
    <citation type="submission" date="2021-04" db="EMBL/GenBank/DDBJ databases">
        <authorList>
            <person name="Gilroy R."/>
        </authorList>
    </citation>
    <scope>NUCLEOTIDE SEQUENCE</scope>
    <source>
        <strain evidence="2">CHK198-12963</strain>
    </source>
</reference>
<keyword evidence="2" id="KW-0067">ATP-binding</keyword>
<protein>
    <submittedName>
        <fullName evidence="2">ATP-binding protein</fullName>
    </submittedName>
</protein>
<dbReference type="Pfam" id="PF13175">
    <property type="entry name" value="AAA_15"/>
    <property type="match status" value="2"/>
</dbReference>
<comment type="caution">
    <text evidence="2">The sequence shown here is derived from an EMBL/GenBank/DDBJ whole genome shotgun (WGS) entry which is preliminary data.</text>
</comment>
<feature type="domain" description="Endonuclease GajA/Old nuclease/RecF-like AAA" evidence="1">
    <location>
        <begin position="219"/>
        <end position="337"/>
    </location>
</feature>
<dbReference type="PANTHER" id="PTHR43581:SF4">
    <property type="entry name" value="ATP_GTP PHOSPHATASE"/>
    <property type="match status" value="1"/>
</dbReference>
<dbReference type="Proteomes" id="UP000823863">
    <property type="component" value="Unassembled WGS sequence"/>
</dbReference>